<dbReference type="RefSeq" id="WP_376889654.1">
    <property type="nucleotide sequence ID" value="NZ_JBHUHR010000051.1"/>
</dbReference>
<sequence>MIITGLFLIGIGFLVKAFPNLIAGYNTMSQRQKDNVDVEGLSNFMRNGFVVMGMVVIIGYHGLKWAGQDVLLGYFIPGVILIGVFFLVFRAKKFDQNDGGLVKSRLKSVFTIVILILAFGSVGYGLIPSSYELNDDRVTFSGMYGTEIVISKIETVSLINKMPSVKARTNGLGLGSIRKGFFRIEGQGKCRLLLHSYQGPFVMIITKDQEVIYVNYKKREKTEMVYNELNALKEK</sequence>
<dbReference type="Proteomes" id="UP001597361">
    <property type="component" value="Unassembled WGS sequence"/>
</dbReference>
<gene>
    <name evidence="2" type="ORF">ACFSKL_22715</name>
</gene>
<keyword evidence="3" id="KW-1185">Reference proteome</keyword>
<dbReference type="Pfam" id="PF12650">
    <property type="entry name" value="DUF3784"/>
    <property type="match status" value="1"/>
</dbReference>
<organism evidence="2 3">
    <name type="scientific">Belliella marina</name>
    <dbReference type="NCBI Taxonomy" id="1644146"/>
    <lineage>
        <taxon>Bacteria</taxon>
        <taxon>Pseudomonadati</taxon>
        <taxon>Bacteroidota</taxon>
        <taxon>Cytophagia</taxon>
        <taxon>Cytophagales</taxon>
        <taxon>Cyclobacteriaceae</taxon>
        <taxon>Belliella</taxon>
    </lineage>
</organism>
<feature type="transmembrane region" description="Helical" evidence="1">
    <location>
        <begin position="44"/>
        <end position="63"/>
    </location>
</feature>
<feature type="transmembrane region" description="Helical" evidence="1">
    <location>
        <begin position="109"/>
        <end position="127"/>
    </location>
</feature>
<name>A0ABW4VVM2_9BACT</name>
<keyword evidence="1" id="KW-0472">Membrane</keyword>
<protein>
    <submittedName>
        <fullName evidence="2">DUF3784 domain-containing protein</fullName>
    </submittedName>
</protein>
<evidence type="ECO:0000313" key="3">
    <source>
        <dbReference type="Proteomes" id="UP001597361"/>
    </source>
</evidence>
<evidence type="ECO:0000313" key="2">
    <source>
        <dbReference type="EMBL" id="MFD2037625.1"/>
    </source>
</evidence>
<feature type="transmembrane region" description="Helical" evidence="1">
    <location>
        <begin position="70"/>
        <end position="89"/>
    </location>
</feature>
<keyword evidence="1" id="KW-0812">Transmembrane</keyword>
<evidence type="ECO:0000256" key="1">
    <source>
        <dbReference type="SAM" id="Phobius"/>
    </source>
</evidence>
<dbReference type="InterPro" id="IPR017259">
    <property type="entry name" value="UCP037672"/>
</dbReference>
<reference evidence="3" key="1">
    <citation type="journal article" date="2019" name="Int. J. Syst. Evol. Microbiol.">
        <title>The Global Catalogue of Microorganisms (GCM) 10K type strain sequencing project: providing services to taxonomists for standard genome sequencing and annotation.</title>
        <authorList>
            <consortium name="The Broad Institute Genomics Platform"/>
            <consortium name="The Broad Institute Genome Sequencing Center for Infectious Disease"/>
            <person name="Wu L."/>
            <person name="Ma J."/>
        </authorList>
    </citation>
    <scope>NUCLEOTIDE SEQUENCE [LARGE SCALE GENOMIC DNA]</scope>
    <source>
        <strain evidence="3">CGMCC 1.15180</strain>
    </source>
</reference>
<accession>A0ABW4VVM2</accession>
<comment type="caution">
    <text evidence="2">The sequence shown here is derived from an EMBL/GenBank/DDBJ whole genome shotgun (WGS) entry which is preliminary data.</text>
</comment>
<keyword evidence="1" id="KW-1133">Transmembrane helix</keyword>
<proteinExistence type="predicted"/>
<dbReference type="EMBL" id="JBHUHR010000051">
    <property type="protein sequence ID" value="MFD2037625.1"/>
    <property type="molecule type" value="Genomic_DNA"/>
</dbReference>